<dbReference type="AlphaFoldDB" id="A0A316V5E9"/>
<gene>
    <name evidence="6" type="ORF">FA14DRAFT_92428</name>
</gene>
<dbReference type="GO" id="GO:0000323">
    <property type="term" value="C:lytic vacuole"/>
    <property type="evidence" value="ECO:0007669"/>
    <property type="project" value="TreeGrafter"/>
</dbReference>
<feature type="region of interest" description="Disordered" evidence="5">
    <location>
        <begin position="1"/>
        <end position="34"/>
    </location>
</feature>
<dbReference type="OrthoDB" id="72772at2759"/>
<dbReference type="Pfam" id="PF10186">
    <property type="entry name" value="ATG14"/>
    <property type="match status" value="1"/>
</dbReference>
<feature type="coiled-coil region" evidence="4">
    <location>
        <begin position="448"/>
        <end position="492"/>
    </location>
</feature>
<evidence type="ECO:0000313" key="6">
    <source>
        <dbReference type="EMBL" id="PWN31731.1"/>
    </source>
</evidence>
<feature type="compositionally biased region" description="Polar residues" evidence="5">
    <location>
        <begin position="1"/>
        <end position="10"/>
    </location>
</feature>
<feature type="region of interest" description="Disordered" evidence="5">
    <location>
        <begin position="70"/>
        <end position="140"/>
    </location>
</feature>
<feature type="region of interest" description="Disordered" evidence="5">
    <location>
        <begin position="300"/>
        <end position="321"/>
    </location>
</feature>
<dbReference type="RefSeq" id="XP_025352033.1">
    <property type="nucleotide sequence ID" value="XM_025503077.1"/>
</dbReference>
<feature type="compositionally biased region" description="Low complexity" evidence="5">
    <location>
        <begin position="11"/>
        <end position="22"/>
    </location>
</feature>
<organism evidence="6 7">
    <name type="scientific">Meira miltonrushii</name>
    <dbReference type="NCBI Taxonomy" id="1280837"/>
    <lineage>
        <taxon>Eukaryota</taxon>
        <taxon>Fungi</taxon>
        <taxon>Dikarya</taxon>
        <taxon>Basidiomycota</taxon>
        <taxon>Ustilaginomycotina</taxon>
        <taxon>Exobasidiomycetes</taxon>
        <taxon>Exobasidiales</taxon>
        <taxon>Brachybasidiaceae</taxon>
        <taxon>Meira</taxon>
    </lineage>
</organism>
<dbReference type="GO" id="GO:0032991">
    <property type="term" value="C:protein-containing complex"/>
    <property type="evidence" value="ECO:0007669"/>
    <property type="project" value="UniProtKB-ARBA"/>
</dbReference>
<evidence type="ECO:0000313" key="7">
    <source>
        <dbReference type="Proteomes" id="UP000245771"/>
    </source>
</evidence>
<dbReference type="STRING" id="1280837.A0A316V5E9"/>
<dbReference type="PANTHER" id="PTHR15157:SF5">
    <property type="entry name" value="UV RADIATION RESISTANCE-ASSOCIATED GENE PROTEIN"/>
    <property type="match status" value="1"/>
</dbReference>
<dbReference type="GeneID" id="37024858"/>
<name>A0A316V5E9_9BASI</name>
<dbReference type="EMBL" id="KZ819607">
    <property type="protein sequence ID" value="PWN31731.1"/>
    <property type="molecule type" value="Genomic_DNA"/>
</dbReference>
<sequence>MASSGRNHLGSSSAASSSSQSSDSEHIDSNVNTQGSSSLLDLKRIYEQRRIRHIVCILVRNLELPDLKTNRHRQTPLRPTAHRSISITSNHSTHTLKRTPSNRTLRASVRRRASSVASIPHTDDEDEDRQRPSRTYQPPSLFLPWDTDSLRRSINARFTYAFVSFADTKNSRIIYRTPVTRKSGLHHAWGNTSGSDIESDGIDLSQLTNEDGSQSHLRISLWAATQLAVESMPSEHDAKRIIEPGSEESSGFQLVWERDVRLQSLHKVEKELSNVSLTLPENSMILGMRLPLAQVHVAETDSGDQAQDGKTRDDTGKTGISKSGSVTQYYVVLPQIEVGQDLSESGGEVPLEKSLIRKLLKEGTLKRGYDIADILQVLQLQRQMLEEKEGIDNAGSGCSSILTGKEDSGVHRIVQLGEDKERQRVLLAKRDATREIVKQKRREIHDRNEALHRRRARLEIARRLLTNRQKVYEELRKKMTQLSKVRLNIEAKIYARRVVMLRQVEYIYPIDLIDGAQLLFGIVDIPLMNRDGNEDNHTDKEKRSNVKVDQSDDIVSSALGMVGQMVALISAYTDAPLHYPIATAGSRSVIQDGISVMSGPRAFPLYSKGVERYRYEYGHFLLNKDIEQLMNHAGITILDIRNTLPNLKNLIVTLTASSQVNSKLSRRHHIGSEMISLPNTKAESLGIGRPTGPANDKHQQGDQIGYGAVVENQSILGHSKRSTAGSRWGMSLLGWGSSANAGASSPSKSPHQQMSNETQNNVPTVRTLGRSG</sequence>
<dbReference type="GO" id="GO:0000149">
    <property type="term" value="F:SNARE binding"/>
    <property type="evidence" value="ECO:0007669"/>
    <property type="project" value="TreeGrafter"/>
</dbReference>
<keyword evidence="7" id="KW-1185">Reference proteome</keyword>
<dbReference type="PANTHER" id="PTHR15157">
    <property type="entry name" value="UV RADIATION RESISTANCE-ASSOCIATED GENE PROTEIN"/>
    <property type="match status" value="1"/>
</dbReference>
<dbReference type="GO" id="GO:0035493">
    <property type="term" value="P:SNARE complex assembly"/>
    <property type="evidence" value="ECO:0007669"/>
    <property type="project" value="TreeGrafter"/>
</dbReference>
<keyword evidence="3 4" id="KW-0175">Coiled coil</keyword>
<feature type="compositionally biased region" description="Low complexity" evidence="5">
    <location>
        <begin position="84"/>
        <end position="93"/>
    </location>
</feature>
<dbReference type="InterPro" id="IPR018791">
    <property type="entry name" value="UV_resistance/autophagy_Atg14"/>
</dbReference>
<feature type="compositionally biased region" description="Basic and acidic residues" evidence="5">
    <location>
        <begin position="307"/>
        <end position="316"/>
    </location>
</feature>
<comment type="similarity">
    <text evidence="1">Belongs to the ATG14 family.</text>
</comment>
<dbReference type="Proteomes" id="UP000245771">
    <property type="component" value="Unassembled WGS sequence"/>
</dbReference>
<evidence type="ECO:0000256" key="2">
    <source>
        <dbReference type="ARBA" id="ARBA00013807"/>
    </source>
</evidence>
<evidence type="ECO:0000256" key="5">
    <source>
        <dbReference type="SAM" id="MobiDB-lite"/>
    </source>
</evidence>
<proteinExistence type="inferred from homology"/>
<feature type="compositionally biased region" description="Low complexity" evidence="5">
    <location>
        <begin position="737"/>
        <end position="749"/>
    </location>
</feature>
<protein>
    <recommendedName>
        <fullName evidence="2">Autophagy-related protein 14</fullName>
    </recommendedName>
</protein>
<feature type="compositionally biased region" description="Polar residues" evidence="5">
    <location>
        <begin position="750"/>
        <end position="764"/>
    </location>
</feature>
<dbReference type="InParanoid" id="A0A316V5E9"/>
<accession>A0A316V5E9</accession>
<evidence type="ECO:0000256" key="1">
    <source>
        <dbReference type="ARBA" id="ARBA00009574"/>
    </source>
</evidence>
<evidence type="ECO:0000256" key="4">
    <source>
        <dbReference type="SAM" id="Coils"/>
    </source>
</evidence>
<reference evidence="6 7" key="1">
    <citation type="journal article" date="2018" name="Mol. Biol. Evol.">
        <title>Broad Genomic Sampling Reveals a Smut Pathogenic Ancestry of the Fungal Clade Ustilaginomycotina.</title>
        <authorList>
            <person name="Kijpornyongpan T."/>
            <person name="Mondo S.J."/>
            <person name="Barry K."/>
            <person name="Sandor L."/>
            <person name="Lee J."/>
            <person name="Lipzen A."/>
            <person name="Pangilinan J."/>
            <person name="LaButti K."/>
            <person name="Hainaut M."/>
            <person name="Henrissat B."/>
            <person name="Grigoriev I.V."/>
            <person name="Spatafora J.W."/>
            <person name="Aime M.C."/>
        </authorList>
    </citation>
    <scope>NUCLEOTIDE SEQUENCE [LARGE SCALE GENOMIC DNA]</scope>
    <source>
        <strain evidence="6 7">MCA 3882</strain>
    </source>
</reference>
<dbReference type="GO" id="GO:0005768">
    <property type="term" value="C:endosome"/>
    <property type="evidence" value="ECO:0007669"/>
    <property type="project" value="TreeGrafter"/>
</dbReference>
<evidence type="ECO:0000256" key="3">
    <source>
        <dbReference type="ARBA" id="ARBA00023054"/>
    </source>
</evidence>
<feature type="region of interest" description="Disordered" evidence="5">
    <location>
        <begin position="737"/>
        <end position="772"/>
    </location>
</feature>